<organism evidence="2 3">
    <name type="scientific">Neolecta irregularis (strain DAH-3)</name>
    <dbReference type="NCBI Taxonomy" id="1198029"/>
    <lineage>
        <taxon>Eukaryota</taxon>
        <taxon>Fungi</taxon>
        <taxon>Dikarya</taxon>
        <taxon>Ascomycota</taxon>
        <taxon>Taphrinomycotina</taxon>
        <taxon>Neolectales</taxon>
        <taxon>Neolectaceae</taxon>
        <taxon>Neolecta</taxon>
    </lineage>
</organism>
<keyword evidence="3" id="KW-1185">Reference proteome</keyword>
<dbReference type="AlphaFoldDB" id="A0A1U7LKV2"/>
<reference evidence="2 3" key="1">
    <citation type="submission" date="2016-04" db="EMBL/GenBank/DDBJ databases">
        <title>Evolutionary innovation and constraint leading to complex multicellularity in the Ascomycota.</title>
        <authorList>
            <person name="Cisse O."/>
            <person name="Nguyen A."/>
            <person name="Hewitt D.A."/>
            <person name="Jedd G."/>
            <person name="Stajich J.E."/>
        </authorList>
    </citation>
    <scope>NUCLEOTIDE SEQUENCE [LARGE SCALE GENOMIC DNA]</scope>
    <source>
        <strain evidence="2 3">DAH-3</strain>
    </source>
</reference>
<accession>A0A1U7LKV2</accession>
<evidence type="ECO:0000313" key="3">
    <source>
        <dbReference type="Proteomes" id="UP000186594"/>
    </source>
</evidence>
<proteinExistence type="predicted"/>
<dbReference type="Proteomes" id="UP000186594">
    <property type="component" value="Unassembled WGS sequence"/>
</dbReference>
<sequence>MEIEDVGSGDATGGKGGPQGVWEDEVFCEEVAGDGDGRGGWREWVVDVGERVEQERADRLVAGGGRGEHCDAVDDRGEGAEAVLGVARAIDGEVKEQRLGGDEVTETRSW</sequence>
<feature type="region of interest" description="Disordered" evidence="1">
    <location>
        <begin position="1"/>
        <end position="22"/>
    </location>
</feature>
<dbReference type="EMBL" id="LXFE01001953">
    <property type="protein sequence ID" value="OLL23285.1"/>
    <property type="molecule type" value="Genomic_DNA"/>
</dbReference>
<gene>
    <name evidence="2" type="ORF">NEOLI_005437</name>
</gene>
<name>A0A1U7LKV2_NEOID</name>
<comment type="caution">
    <text evidence="2">The sequence shown here is derived from an EMBL/GenBank/DDBJ whole genome shotgun (WGS) entry which is preliminary data.</text>
</comment>
<feature type="compositionally biased region" description="Gly residues" evidence="1">
    <location>
        <begin position="10"/>
        <end position="19"/>
    </location>
</feature>
<evidence type="ECO:0000256" key="1">
    <source>
        <dbReference type="SAM" id="MobiDB-lite"/>
    </source>
</evidence>
<evidence type="ECO:0000313" key="2">
    <source>
        <dbReference type="EMBL" id="OLL23285.1"/>
    </source>
</evidence>
<protein>
    <submittedName>
        <fullName evidence="2">Uncharacterized protein</fullName>
    </submittedName>
</protein>